<comment type="caution">
    <text evidence="1">The sequence shown here is derived from an EMBL/GenBank/DDBJ whole genome shotgun (WGS) entry which is preliminary data.</text>
</comment>
<protein>
    <submittedName>
        <fullName evidence="1">Uncharacterized protein</fullName>
    </submittedName>
</protein>
<dbReference type="Proteomes" id="UP000814128">
    <property type="component" value="Unassembled WGS sequence"/>
</dbReference>
<gene>
    <name evidence="1" type="ORF">K488DRAFT_82924</name>
</gene>
<evidence type="ECO:0000313" key="1">
    <source>
        <dbReference type="EMBL" id="KAI0035607.1"/>
    </source>
</evidence>
<reference evidence="1" key="1">
    <citation type="submission" date="2021-02" db="EMBL/GenBank/DDBJ databases">
        <authorList>
            <consortium name="DOE Joint Genome Institute"/>
            <person name="Ahrendt S."/>
            <person name="Looney B.P."/>
            <person name="Miyauchi S."/>
            <person name="Morin E."/>
            <person name="Drula E."/>
            <person name="Courty P.E."/>
            <person name="Chicoki N."/>
            <person name="Fauchery L."/>
            <person name="Kohler A."/>
            <person name="Kuo A."/>
            <person name="Labutti K."/>
            <person name="Pangilinan J."/>
            <person name="Lipzen A."/>
            <person name="Riley R."/>
            <person name="Andreopoulos W."/>
            <person name="He G."/>
            <person name="Johnson J."/>
            <person name="Barry K.W."/>
            <person name="Grigoriev I.V."/>
            <person name="Nagy L."/>
            <person name="Hibbett D."/>
            <person name="Henrissat B."/>
            <person name="Matheny P.B."/>
            <person name="Labbe J."/>
            <person name="Martin F."/>
        </authorList>
    </citation>
    <scope>NUCLEOTIDE SEQUENCE</scope>
    <source>
        <strain evidence="1">EC-137</strain>
    </source>
</reference>
<dbReference type="EMBL" id="MU273482">
    <property type="protein sequence ID" value="KAI0035607.1"/>
    <property type="molecule type" value="Genomic_DNA"/>
</dbReference>
<sequence>METARPRIIITPPSPVTTEMTVSVAGGLAGESASRPWAGTRPPTKAAHFSSTAPTGPINPSTDSVNAPSRRARANTLKTHRHSIARTGQHRDSVVPLTSFSQAGTKDTPRYSVAVPAMSFYNFKDGDARPSPSDRPRLARANSLNQGTVVWRPRAHSLVQYHRQRRNTLNQSISPDTYAVHTRSRANSNASAIPPVPSLPFNTRNAPAISSMVPSPPSGSAERMYRVPRKPVPQLSETELAVLEADEMGVLHRAHESFQPALRTLPASAPPLKRDATRVLPCHRYPPVSQSDTEDEWAGWTIVRRPGMPVRRYETRKRHGMLFDDAGAPLPVYTQGQVPHSEPVPVIPARVLRTAASTLTLRGQMGAPVAKPRGLGKLGTKIGVVTKALFGIHA</sequence>
<reference evidence="1" key="2">
    <citation type="journal article" date="2022" name="New Phytol.">
        <title>Evolutionary transition to the ectomycorrhizal habit in the genomes of a hyperdiverse lineage of mushroom-forming fungi.</title>
        <authorList>
            <person name="Looney B."/>
            <person name="Miyauchi S."/>
            <person name="Morin E."/>
            <person name="Drula E."/>
            <person name="Courty P.E."/>
            <person name="Kohler A."/>
            <person name="Kuo A."/>
            <person name="LaButti K."/>
            <person name="Pangilinan J."/>
            <person name="Lipzen A."/>
            <person name="Riley R."/>
            <person name="Andreopoulos W."/>
            <person name="He G."/>
            <person name="Johnson J."/>
            <person name="Nolan M."/>
            <person name="Tritt A."/>
            <person name="Barry K.W."/>
            <person name="Grigoriev I.V."/>
            <person name="Nagy L.G."/>
            <person name="Hibbett D."/>
            <person name="Henrissat B."/>
            <person name="Matheny P.B."/>
            <person name="Labbe J."/>
            <person name="Martin F.M."/>
        </authorList>
    </citation>
    <scope>NUCLEOTIDE SEQUENCE</scope>
    <source>
        <strain evidence="1">EC-137</strain>
    </source>
</reference>
<accession>A0ACB8QV97</accession>
<name>A0ACB8QV97_9AGAM</name>
<keyword evidence="2" id="KW-1185">Reference proteome</keyword>
<proteinExistence type="predicted"/>
<evidence type="ECO:0000313" key="2">
    <source>
        <dbReference type="Proteomes" id="UP000814128"/>
    </source>
</evidence>
<organism evidence="1 2">
    <name type="scientific">Vararia minispora EC-137</name>
    <dbReference type="NCBI Taxonomy" id="1314806"/>
    <lineage>
        <taxon>Eukaryota</taxon>
        <taxon>Fungi</taxon>
        <taxon>Dikarya</taxon>
        <taxon>Basidiomycota</taxon>
        <taxon>Agaricomycotina</taxon>
        <taxon>Agaricomycetes</taxon>
        <taxon>Russulales</taxon>
        <taxon>Lachnocladiaceae</taxon>
        <taxon>Vararia</taxon>
    </lineage>
</organism>